<evidence type="ECO:0000313" key="4">
    <source>
        <dbReference type="Proteomes" id="UP000808337"/>
    </source>
</evidence>
<dbReference type="PROSITE" id="PS50065">
    <property type="entry name" value="HMG_COA_REDUCTASE_4"/>
    <property type="match status" value="1"/>
</dbReference>
<dbReference type="AlphaFoldDB" id="A0A9D7SVC6"/>
<dbReference type="EMBL" id="JADKGY010000006">
    <property type="protein sequence ID" value="MBK9982582.1"/>
    <property type="molecule type" value="Genomic_DNA"/>
</dbReference>
<dbReference type="InterPro" id="IPR009029">
    <property type="entry name" value="HMG_CoA_Rdtase_sub-bd_dom_sf"/>
</dbReference>
<dbReference type="Proteomes" id="UP000808337">
    <property type="component" value="Unassembled WGS sequence"/>
</dbReference>
<organism evidence="3 4">
    <name type="scientific">Candidatus Opimibacter skivensis</name>
    <dbReference type="NCBI Taxonomy" id="2982028"/>
    <lineage>
        <taxon>Bacteria</taxon>
        <taxon>Pseudomonadati</taxon>
        <taxon>Bacteroidota</taxon>
        <taxon>Saprospiria</taxon>
        <taxon>Saprospirales</taxon>
        <taxon>Saprospiraceae</taxon>
        <taxon>Candidatus Opimibacter</taxon>
    </lineage>
</organism>
<dbReference type="InterPro" id="IPR009023">
    <property type="entry name" value="HMG_CoA_Rdtase_NAD(P)-bd_sf"/>
</dbReference>
<dbReference type="PANTHER" id="PTHR10572:SF24">
    <property type="entry name" value="3-HYDROXY-3-METHYLGLUTARYL-COENZYME A REDUCTASE"/>
    <property type="match status" value="1"/>
</dbReference>
<dbReference type="InterPro" id="IPR004553">
    <property type="entry name" value="HMG_CoA_Rdtase_bac-typ"/>
</dbReference>
<dbReference type="PRINTS" id="PR00071">
    <property type="entry name" value="HMGCOARDTASE"/>
</dbReference>
<comment type="similarity">
    <text evidence="1">Belongs to the HMG-CoA reductase family.</text>
</comment>
<protein>
    <submittedName>
        <fullName evidence="3">Hydroxymethylglutaryl-CoA reductase</fullName>
    </submittedName>
</protein>
<dbReference type="Pfam" id="PF00368">
    <property type="entry name" value="HMG-CoA_red"/>
    <property type="match status" value="1"/>
</dbReference>
<dbReference type="GO" id="GO:0015936">
    <property type="term" value="P:coenzyme A metabolic process"/>
    <property type="evidence" value="ECO:0007669"/>
    <property type="project" value="InterPro"/>
</dbReference>
<dbReference type="SUPFAM" id="SSF55035">
    <property type="entry name" value="NAD-binding domain of HMG-CoA reductase"/>
    <property type="match status" value="1"/>
</dbReference>
<evidence type="ECO:0000313" key="3">
    <source>
        <dbReference type="EMBL" id="MBK9982582.1"/>
    </source>
</evidence>
<dbReference type="Gene3D" id="3.90.770.10">
    <property type="entry name" value="3-hydroxy-3-methylglutaryl-coenzyme A Reductase, Chain A, domain 2"/>
    <property type="match status" value="2"/>
</dbReference>
<dbReference type="CDD" id="cd00644">
    <property type="entry name" value="HMG-CoA_reductase_classII"/>
    <property type="match status" value="1"/>
</dbReference>
<dbReference type="PANTHER" id="PTHR10572">
    <property type="entry name" value="3-HYDROXY-3-METHYLGLUTARYL-COENZYME A REDUCTASE"/>
    <property type="match status" value="1"/>
</dbReference>
<dbReference type="InterPro" id="IPR023074">
    <property type="entry name" value="HMG_CoA_Rdtase_cat_sf"/>
</dbReference>
<gene>
    <name evidence="3" type="ORF">IPP15_09170</name>
</gene>
<evidence type="ECO:0000256" key="1">
    <source>
        <dbReference type="ARBA" id="ARBA00007661"/>
    </source>
</evidence>
<reference evidence="3 4" key="1">
    <citation type="submission" date="2020-10" db="EMBL/GenBank/DDBJ databases">
        <title>Connecting structure to function with the recovery of over 1000 high-quality activated sludge metagenome-assembled genomes encoding full-length rRNA genes using long-read sequencing.</title>
        <authorList>
            <person name="Singleton C.M."/>
            <person name="Petriglieri F."/>
            <person name="Kristensen J.M."/>
            <person name="Kirkegaard R.H."/>
            <person name="Michaelsen T.Y."/>
            <person name="Andersen M.H."/>
            <person name="Karst S.M."/>
            <person name="Dueholm M.S."/>
            <person name="Nielsen P.H."/>
            <person name="Albertsen M."/>
        </authorList>
    </citation>
    <scope>NUCLEOTIDE SEQUENCE [LARGE SCALE GENOMIC DNA]</scope>
    <source>
        <strain evidence="3">Ribe_18-Q3-R11-54_MAXAC.273</strain>
    </source>
</reference>
<proteinExistence type="inferred from homology"/>
<evidence type="ECO:0000256" key="2">
    <source>
        <dbReference type="ARBA" id="ARBA00023002"/>
    </source>
</evidence>
<name>A0A9D7SVC6_9BACT</name>
<dbReference type="GO" id="GO:0004420">
    <property type="term" value="F:hydroxymethylglutaryl-CoA reductase (NADPH) activity"/>
    <property type="evidence" value="ECO:0007669"/>
    <property type="project" value="InterPro"/>
</dbReference>
<dbReference type="InterPro" id="IPR002202">
    <property type="entry name" value="HMG_CoA_Rdtase"/>
</dbReference>
<dbReference type="Gene3D" id="1.10.8.660">
    <property type="match status" value="1"/>
</dbReference>
<accession>A0A9D7SVC6</accession>
<dbReference type="SUPFAM" id="SSF56542">
    <property type="entry name" value="Substrate-binding domain of HMG-CoA reductase"/>
    <property type="match status" value="1"/>
</dbReference>
<keyword evidence="2" id="KW-0560">Oxidoreductase</keyword>
<comment type="caution">
    <text evidence="3">The sequence shown here is derived from an EMBL/GenBank/DDBJ whole genome shotgun (WGS) entry which is preliminary data.</text>
</comment>
<sequence>MRKKTISGFSKLSKVGKIKWIVENFFKDPETVKRELASYLLVNEEQQRILDGFSENTISNYPLPLGVAPNFLINGIEYCVPMVTEESSVVAAAASAAKFWLDRGGIQTKILGTLKTGQIHFLWYGDSGMLEAKQKELAAYLIGVCADITKNMDERGGGIQHISLLNMVDREPGYYQLLLELDTQDSMGANFINSVLEKCAQVLPGWFEKNMNTEFPAPEVIMAILSNYNPECRVLAWVECPTADLGEFEGVLGPEEFARRFYTAVRISHIDPYRAVTHNKGIFNGIDAVVLATANDFRAVEACGHAYAARTGKYIGLSKCSIHKGIFRFELEIPLAVGTVGGLTTLHPLAKRSLEMLGNPDAPTLMQVIAATGLMQNFSAIRSLITTGIQKGHMKMHIHNMLLRLEATEEESVKALEYFKDKTVSFRDLRHYLSEIRSVVVKN</sequence>